<evidence type="ECO:0000256" key="2">
    <source>
        <dbReference type="SAM" id="Phobius"/>
    </source>
</evidence>
<evidence type="ECO:0000256" key="1">
    <source>
        <dbReference type="SAM" id="MobiDB-lite"/>
    </source>
</evidence>
<name>A0A2G9YCK2_9BACT</name>
<feature type="transmembrane region" description="Helical" evidence="2">
    <location>
        <begin position="5"/>
        <end position="23"/>
    </location>
</feature>
<dbReference type="EMBL" id="PCRH01000062">
    <property type="protein sequence ID" value="PIP16902.1"/>
    <property type="molecule type" value="Genomic_DNA"/>
</dbReference>
<proteinExistence type="predicted"/>
<keyword evidence="2" id="KW-0812">Transmembrane</keyword>
<dbReference type="AlphaFoldDB" id="A0A2G9YCK2"/>
<feature type="region of interest" description="Disordered" evidence="1">
    <location>
        <begin position="491"/>
        <end position="512"/>
    </location>
</feature>
<evidence type="ECO:0000313" key="4">
    <source>
        <dbReference type="Proteomes" id="UP000231480"/>
    </source>
</evidence>
<dbReference type="Proteomes" id="UP000231480">
    <property type="component" value="Unassembled WGS sequence"/>
</dbReference>
<organism evidence="3 4">
    <name type="scientific">Candidatus Portnoybacteria bacterium CG23_combo_of_CG06-09_8_20_14_all_37_13</name>
    <dbReference type="NCBI Taxonomy" id="1974819"/>
    <lineage>
        <taxon>Bacteria</taxon>
        <taxon>Candidatus Portnoyibacteriota</taxon>
    </lineage>
</organism>
<comment type="caution">
    <text evidence="3">The sequence shown here is derived from an EMBL/GenBank/DDBJ whole genome shotgun (WGS) entry which is preliminary data.</text>
</comment>
<sequence>MKKIWLMIIFVIFVVGLVGWYMFSQGQSSFMLRDVKLEIIVPENTASGQEISCLVKYANKTKVALEQVELSFGENNHQNLGSLKPGQEGEIEFKKSFFGQENEKQIIEARLRYQPANFRSFFETKAQAEVKIKSSSIIASLTGPKQASNGQMVEYVLNYANKTENVFENIEINFTYPEGFTPQEQKNIWLIEKLEANQIGNLKIQGVLFGQDEEEKTITAKINEITQVSISTKIIGSPLLLEQIKTTDGYLVKYENKSQLSLSQAEITVQLESDAFDFETVDVQNGSFDKFAKKITWSSAGVPELEDLESGESGQLDFKIKLKNPLPQNNNFTLKSAAQIRAGDIQNSQELITKLDSQFILQAKAYYVSGQLPPKVGQITYYDVHWQLLNGANNITEAVVIASLPAAIEWHGVASNDRGRLYYDQASNEVVWDLGSVPAWVGRNQAVYEAVFRISLWPTASQAGKVVPILNETILTVKDDFTENILTSQQDYTSSDLPDDPNISYGQGVVQR</sequence>
<protein>
    <recommendedName>
        <fullName evidence="5">DUF11 domain-containing protein</fullName>
    </recommendedName>
</protein>
<evidence type="ECO:0008006" key="5">
    <source>
        <dbReference type="Google" id="ProtNLM"/>
    </source>
</evidence>
<keyword evidence="2" id="KW-1133">Transmembrane helix</keyword>
<accession>A0A2G9YCK2</accession>
<gene>
    <name evidence="3" type="ORF">COX44_02840</name>
</gene>
<keyword evidence="2" id="KW-0472">Membrane</keyword>
<evidence type="ECO:0000313" key="3">
    <source>
        <dbReference type="EMBL" id="PIP16902.1"/>
    </source>
</evidence>
<reference evidence="3 4" key="1">
    <citation type="submission" date="2017-09" db="EMBL/GenBank/DDBJ databases">
        <title>Depth-based differentiation of microbial function through sediment-hosted aquifers and enrichment of novel symbionts in the deep terrestrial subsurface.</title>
        <authorList>
            <person name="Probst A.J."/>
            <person name="Ladd B."/>
            <person name="Jarett J.K."/>
            <person name="Geller-Mcgrath D.E."/>
            <person name="Sieber C.M."/>
            <person name="Emerson J.B."/>
            <person name="Anantharaman K."/>
            <person name="Thomas B.C."/>
            <person name="Malmstrom R."/>
            <person name="Stieglmeier M."/>
            <person name="Klingl A."/>
            <person name="Woyke T."/>
            <person name="Ryan C.M."/>
            <person name="Banfield J.F."/>
        </authorList>
    </citation>
    <scope>NUCLEOTIDE SEQUENCE [LARGE SCALE GENOMIC DNA]</scope>
    <source>
        <strain evidence="3">CG23_combo_of_CG06-09_8_20_14_all_37_13</strain>
    </source>
</reference>